<dbReference type="AlphaFoldDB" id="A0A8H4ZU65"/>
<feature type="domain" description="DUF7730" evidence="1">
    <location>
        <begin position="10"/>
        <end position="143"/>
    </location>
</feature>
<reference evidence="2 3" key="1">
    <citation type="journal article" date="2020" name="BMC Genomics">
        <title>Correction to: Identification and distribution of gene clusters required for synthesis of sphingolipid metabolism inhibitors in diverse species of the filamentous fungus Fusarium.</title>
        <authorList>
            <person name="Kim H.S."/>
            <person name="Lohmar J.M."/>
            <person name="Busman M."/>
            <person name="Brown D.W."/>
            <person name="Naumann T.A."/>
            <person name="Divon H.H."/>
            <person name="Lysoe E."/>
            <person name="Uhlig S."/>
            <person name="Proctor R.H."/>
        </authorList>
    </citation>
    <scope>NUCLEOTIDE SEQUENCE [LARGE SCALE GENOMIC DNA]</scope>
    <source>
        <strain evidence="2 3">NRRL 25214</strain>
    </source>
</reference>
<accession>A0A8H4ZU65</accession>
<dbReference type="InterPro" id="IPR056632">
    <property type="entry name" value="DUF7730"/>
</dbReference>
<evidence type="ECO:0000259" key="1">
    <source>
        <dbReference type="Pfam" id="PF24864"/>
    </source>
</evidence>
<dbReference type="EMBL" id="JABEVY010000051">
    <property type="protein sequence ID" value="KAF5252744.1"/>
    <property type="molecule type" value="Genomic_DNA"/>
</dbReference>
<gene>
    <name evidence="2" type="ORF">FANTH_2269</name>
</gene>
<protein>
    <recommendedName>
        <fullName evidence="1">DUF7730 domain-containing protein</fullName>
    </recommendedName>
</protein>
<keyword evidence="3" id="KW-1185">Reference proteome</keyword>
<evidence type="ECO:0000313" key="2">
    <source>
        <dbReference type="EMBL" id="KAF5252744.1"/>
    </source>
</evidence>
<comment type="caution">
    <text evidence="2">The sequence shown here is derived from an EMBL/GenBank/DDBJ whole genome shotgun (WGS) entry which is preliminary data.</text>
</comment>
<dbReference type="Proteomes" id="UP000573603">
    <property type="component" value="Unassembled WGS sequence"/>
</dbReference>
<proteinExistence type="predicted"/>
<organism evidence="2 3">
    <name type="scientific">Fusarium anthophilum</name>
    <dbReference type="NCBI Taxonomy" id="48485"/>
    <lineage>
        <taxon>Eukaryota</taxon>
        <taxon>Fungi</taxon>
        <taxon>Dikarya</taxon>
        <taxon>Ascomycota</taxon>
        <taxon>Pezizomycotina</taxon>
        <taxon>Sordariomycetes</taxon>
        <taxon>Hypocreomycetidae</taxon>
        <taxon>Hypocreales</taxon>
        <taxon>Nectriaceae</taxon>
        <taxon>Fusarium</taxon>
        <taxon>Fusarium fujikuroi species complex</taxon>
    </lineage>
</organism>
<dbReference type="PANTHER" id="PTHR38790">
    <property type="entry name" value="2EXR DOMAIN-CONTAINING PROTEIN-RELATED"/>
    <property type="match status" value="1"/>
</dbReference>
<evidence type="ECO:0000313" key="3">
    <source>
        <dbReference type="Proteomes" id="UP000573603"/>
    </source>
</evidence>
<sequence length="289" mass="34341">MGPEFEKGNSQENSSLFGKLPPELRRQIFVYLFGESVVHIKFHQSKDQFKREGRPNPSKVPGWCHCVCRKGRGALVHRHSEKDHKWCYLSANVMLTCKWAFQSGLHVLYGTNHFMFDDLQDYTMFSSWVTTKQKYIKHLKLYLRHNHYDSYYVDFYRLTALIPRISLKEDLEVRIDLQHLISNDNDGYFAFDVADEMLDRVKEFLYALDESSVSILELWLPGILEMFVEREKEREWYPWQKTVCLFEHEPEHNSEEDGPESDDENYGLVAFPTRGDFSYHTSRQVCTRR</sequence>
<dbReference type="Pfam" id="PF24864">
    <property type="entry name" value="DUF7730"/>
    <property type="match status" value="1"/>
</dbReference>
<name>A0A8H4ZU65_9HYPO</name>